<dbReference type="NCBIfam" id="TIGR01509">
    <property type="entry name" value="HAD-SF-IA-v3"/>
    <property type="match status" value="1"/>
</dbReference>
<dbReference type="InterPro" id="IPR023214">
    <property type="entry name" value="HAD_sf"/>
</dbReference>
<name>A0ABW6SPU7_9ACTN</name>
<sequence>MPAVVHTDSYGAAKRAGAAAERCLFVDDRPENVAAAVALGMSGVVYGGPADLRAALANFISPARRAPDR</sequence>
<dbReference type="InterPro" id="IPR036412">
    <property type="entry name" value="HAD-like_sf"/>
</dbReference>
<keyword evidence="1" id="KW-0378">Hydrolase</keyword>
<comment type="caution">
    <text evidence="1">The sequence shown here is derived from an EMBL/GenBank/DDBJ whole genome shotgun (WGS) entry which is preliminary data.</text>
</comment>
<dbReference type="RefSeq" id="WP_387410742.1">
    <property type="nucleotide sequence ID" value="NZ_JBIASD010000006.1"/>
</dbReference>
<dbReference type="InterPro" id="IPR006439">
    <property type="entry name" value="HAD-SF_hydro_IA"/>
</dbReference>
<accession>A0ABW6SPU7</accession>
<dbReference type="SUPFAM" id="SSF56784">
    <property type="entry name" value="HAD-like"/>
    <property type="match status" value="1"/>
</dbReference>
<gene>
    <name evidence="1" type="ORF">ACFYXI_11995</name>
</gene>
<evidence type="ECO:0000313" key="1">
    <source>
        <dbReference type="EMBL" id="MFF3666308.1"/>
    </source>
</evidence>
<dbReference type="Proteomes" id="UP001602013">
    <property type="component" value="Unassembled WGS sequence"/>
</dbReference>
<keyword evidence="2" id="KW-1185">Reference proteome</keyword>
<dbReference type="GO" id="GO:0016787">
    <property type="term" value="F:hydrolase activity"/>
    <property type="evidence" value="ECO:0007669"/>
    <property type="project" value="UniProtKB-KW"/>
</dbReference>
<protein>
    <submittedName>
        <fullName evidence="1">HAD-IA family hydrolase</fullName>
    </submittedName>
</protein>
<reference evidence="1 2" key="1">
    <citation type="submission" date="2024-10" db="EMBL/GenBank/DDBJ databases">
        <title>The Natural Products Discovery Center: Release of the First 8490 Sequenced Strains for Exploring Actinobacteria Biosynthetic Diversity.</title>
        <authorList>
            <person name="Kalkreuter E."/>
            <person name="Kautsar S.A."/>
            <person name="Yang D."/>
            <person name="Bader C.D."/>
            <person name="Teijaro C.N."/>
            <person name="Fluegel L."/>
            <person name="Davis C.M."/>
            <person name="Simpson J.R."/>
            <person name="Lauterbach L."/>
            <person name="Steele A.D."/>
            <person name="Gui C."/>
            <person name="Meng S."/>
            <person name="Li G."/>
            <person name="Viehrig K."/>
            <person name="Ye F."/>
            <person name="Su P."/>
            <person name="Kiefer A.F."/>
            <person name="Nichols A."/>
            <person name="Cepeda A.J."/>
            <person name="Yan W."/>
            <person name="Fan B."/>
            <person name="Jiang Y."/>
            <person name="Adhikari A."/>
            <person name="Zheng C.-J."/>
            <person name="Schuster L."/>
            <person name="Cowan T.M."/>
            <person name="Smanski M.J."/>
            <person name="Chevrette M.G."/>
            <person name="De Carvalho L.P.S."/>
            <person name="Shen B."/>
        </authorList>
    </citation>
    <scope>NUCLEOTIDE SEQUENCE [LARGE SCALE GENOMIC DNA]</scope>
    <source>
        <strain evidence="1 2">NPDC002173</strain>
    </source>
</reference>
<proteinExistence type="predicted"/>
<evidence type="ECO:0000313" key="2">
    <source>
        <dbReference type="Proteomes" id="UP001602013"/>
    </source>
</evidence>
<dbReference type="EMBL" id="JBIASD010000006">
    <property type="protein sequence ID" value="MFF3666308.1"/>
    <property type="molecule type" value="Genomic_DNA"/>
</dbReference>
<dbReference type="Gene3D" id="3.40.50.1000">
    <property type="entry name" value="HAD superfamily/HAD-like"/>
    <property type="match status" value="1"/>
</dbReference>
<organism evidence="1 2">
    <name type="scientific">Microtetraspora malaysiensis</name>
    <dbReference type="NCBI Taxonomy" id="161358"/>
    <lineage>
        <taxon>Bacteria</taxon>
        <taxon>Bacillati</taxon>
        <taxon>Actinomycetota</taxon>
        <taxon>Actinomycetes</taxon>
        <taxon>Streptosporangiales</taxon>
        <taxon>Streptosporangiaceae</taxon>
        <taxon>Microtetraspora</taxon>
    </lineage>
</organism>